<dbReference type="RefSeq" id="WP_262567145.1">
    <property type="nucleotide sequence ID" value="NZ_JAPFCC010000001.1"/>
</dbReference>
<evidence type="ECO:0000313" key="5">
    <source>
        <dbReference type="EMBL" id="MCW7552167.1"/>
    </source>
</evidence>
<evidence type="ECO:0000313" key="6">
    <source>
        <dbReference type="Proteomes" id="UP001209854"/>
    </source>
</evidence>
<dbReference type="InterPro" id="IPR042099">
    <property type="entry name" value="ANL_N_sf"/>
</dbReference>
<keyword evidence="3" id="KW-0443">Lipid metabolism</keyword>
<keyword evidence="1 5" id="KW-0436">Ligase</keyword>
<dbReference type="Pfam" id="PF00501">
    <property type="entry name" value="AMP-binding"/>
    <property type="match status" value="1"/>
</dbReference>
<dbReference type="GO" id="GO:0016874">
    <property type="term" value="F:ligase activity"/>
    <property type="evidence" value="ECO:0007669"/>
    <property type="project" value="UniProtKB-KW"/>
</dbReference>
<dbReference type="CDD" id="cd05907">
    <property type="entry name" value="VL_LC_FACS_like"/>
    <property type="match status" value="1"/>
</dbReference>
<sequence>MNSIHPTHLVSQFRQRAEQHPEHTALRYACGDRWHETQWSQFLESVDQTSLALLSAGLPIQGNIGLWSRNMPEWSITDFACMQVRGVSVPLYPTSTPDQVLYIIDEAEVEILFVGEQPQFDGALELLGKASHLKTIIVFDEDVDLKSCENAQYFKDFLVSAHTERTELEARLASRSMDDLFTLIYTSGTTGKPKGVMLDYANMAASFDAHDKLIHVDHTDSSLAFLPLSHIFERGWSNYALCRGVVNNYIRNQADIANMLQVVKPTIMCSVPRLFEKIYTGVHTKVAKGSAAKKLIFKLAGSIGYKAMEYHRQGKPVPGYLKSLNKLADKLVFSKIKEGLGGRIRFIPCGGARLDDSICKFFHAMGINVKIGYGMTETVATITCYRDTGFQFGSCGNPLPGVQVKIGDGGEILVKGGTVMRGYYKKPEETAKTFDADGWLKTGDAGLIDEQGQLRITDRIKELMKTSNGKYIAPQHIEGTLGKDRFIEQIAIIADAKNYVSALIVPAFEALEEYAREMNLKYESKMDLIRNTDIEKLFQERLDSIQDELARFEQVKKFTLLPREFSIELGEITPTLKLRRKTIMERFQKEINAMYGKPATSH</sequence>
<dbReference type="InterPro" id="IPR000873">
    <property type="entry name" value="AMP-dep_synth/lig_dom"/>
</dbReference>
<feature type="domain" description="AMP-dependent synthetase/ligase" evidence="4">
    <location>
        <begin position="13"/>
        <end position="424"/>
    </location>
</feature>
<dbReference type="InterPro" id="IPR020845">
    <property type="entry name" value="AMP-binding_CS"/>
</dbReference>
<name>A0ABT3MS21_9GAMM</name>
<accession>A0ABT3MS21</accession>
<reference evidence="5 6" key="1">
    <citation type="submission" date="2022-10" db="EMBL/GenBank/DDBJ databases">
        <title>High-quality genome sequences of two octocoral-associated bacteria, Endozoicomonas euniceicola EF212 and Endozoicomonas gorgoniicola PS125.</title>
        <authorList>
            <person name="Chiou Y.-J."/>
            <person name="Chen Y.-H."/>
        </authorList>
    </citation>
    <scope>NUCLEOTIDE SEQUENCE [LARGE SCALE GENOMIC DNA]</scope>
    <source>
        <strain evidence="5 6">PS125</strain>
    </source>
</reference>
<gene>
    <name evidence="5" type="ORF">NX722_05800</name>
</gene>
<evidence type="ECO:0000256" key="3">
    <source>
        <dbReference type="ARBA" id="ARBA00023098"/>
    </source>
</evidence>
<dbReference type="Pfam" id="PF23562">
    <property type="entry name" value="AMP-binding_C_3"/>
    <property type="match status" value="1"/>
</dbReference>
<evidence type="ECO:0000256" key="1">
    <source>
        <dbReference type="ARBA" id="ARBA00022598"/>
    </source>
</evidence>
<dbReference type="PANTHER" id="PTHR43272:SF32">
    <property type="entry name" value="AMP-DEPENDENT SYNTHETASE_LIGASE DOMAIN-CONTAINING PROTEIN"/>
    <property type="match status" value="1"/>
</dbReference>
<dbReference type="PROSITE" id="PS00455">
    <property type="entry name" value="AMP_BINDING"/>
    <property type="match status" value="1"/>
</dbReference>
<organism evidence="5 6">
    <name type="scientific">Endozoicomonas gorgoniicola</name>
    <dbReference type="NCBI Taxonomy" id="1234144"/>
    <lineage>
        <taxon>Bacteria</taxon>
        <taxon>Pseudomonadati</taxon>
        <taxon>Pseudomonadota</taxon>
        <taxon>Gammaproteobacteria</taxon>
        <taxon>Oceanospirillales</taxon>
        <taxon>Endozoicomonadaceae</taxon>
        <taxon>Endozoicomonas</taxon>
    </lineage>
</organism>
<dbReference type="Gene3D" id="3.40.50.12780">
    <property type="entry name" value="N-terminal domain of ligase-like"/>
    <property type="match status" value="1"/>
</dbReference>
<keyword evidence="6" id="KW-1185">Reference proteome</keyword>
<proteinExistence type="predicted"/>
<protein>
    <submittedName>
        <fullName evidence="5">Long-chain fatty acid--CoA ligase</fullName>
    </submittedName>
</protein>
<comment type="caution">
    <text evidence="5">The sequence shown here is derived from an EMBL/GenBank/DDBJ whole genome shotgun (WGS) entry which is preliminary data.</text>
</comment>
<evidence type="ECO:0000259" key="4">
    <source>
        <dbReference type="Pfam" id="PF00501"/>
    </source>
</evidence>
<dbReference type="Proteomes" id="UP001209854">
    <property type="component" value="Unassembled WGS sequence"/>
</dbReference>
<dbReference type="SUPFAM" id="SSF56801">
    <property type="entry name" value="Acetyl-CoA synthetase-like"/>
    <property type="match status" value="1"/>
</dbReference>
<dbReference type="EMBL" id="JAPFCC010000001">
    <property type="protein sequence ID" value="MCW7552167.1"/>
    <property type="molecule type" value="Genomic_DNA"/>
</dbReference>
<keyword evidence="2" id="KW-0276">Fatty acid metabolism</keyword>
<evidence type="ECO:0000256" key="2">
    <source>
        <dbReference type="ARBA" id="ARBA00022832"/>
    </source>
</evidence>
<dbReference type="PANTHER" id="PTHR43272">
    <property type="entry name" value="LONG-CHAIN-FATTY-ACID--COA LIGASE"/>
    <property type="match status" value="1"/>
</dbReference>